<dbReference type="CDD" id="cd01749">
    <property type="entry name" value="GATase1_PB"/>
    <property type="match status" value="1"/>
</dbReference>
<comment type="function">
    <text evidence="8 10">Catalyzes the hydrolysis of glutamine to glutamate and ammonia as part of the biosynthesis of pyridoxal 5'-phosphate. The resulting ammonia molecule is channeled to the active site of PdxS.</text>
</comment>
<evidence type="ECO:0000256" key="2">
    <source>
        <dbReference type="ARBA" id="ARBA00022801"/>
    </source>
</evidence>
<dbReference type="Proteomes" id="UP000443070">
    <property type="component" value="Unassembled WGS sequence"/>
</dbReference>
<comment type="pathway">
    <text evidence="10">Cofactor biosynthesis; pyridoxal 5'-phosphate biosynthesis.</text>
</comment>
<feature type="active site" description="Charge relay system" evidence="10 11">
    <location>
        <position position="173"/>
    </location>
</feature>
<name>A0A7X3BVF6_9FIRM</name>
<dbReference type="GO" id="GO:1903600">
    <property type="term" value="C:glutaminase complex"/>
    <property type="evidence" value="ECO:0007669"/>
    <property type="project" value="TreeGrafter"/>
</dbReference>
<dbReference type="PROSITE" id="PS51274">
    <property type="entry name" value="GATASE_COBBQ"/>
    <property type="match status" value="1"/>
</dbReference>
<dbReference type="PIRSF" id="PIRSF005639">
    <property type="entry name" value="Glut_amidoT_SNO"/>
    <property type="match status" value="1"/>
</dbReference>
<sequence length="187" mass="20438">MQSVGVLALQGSFSEHLTKLAQLTEVLPVAVKTAADLEQVDRLILPGGESTAISRLLQRTGLSELLKRRVKEGLPVWGTCAGLILLAKNIVGEQPHLGVMDITVRRNAYGSQLDSFSCRQLLPALGAEPLPLVFIRAPWIERVGEQTEILGEYAGHIIAARQGKLLATSFHPELTDSDAVYRYFLQL</sequence>
<dbReference type="EC" id="4.3.3.6" evidence="10"/>
<dbReference type="EMBL" id="WNBW01000002">
    <property type="protein sequence ID" value="MTU03830.1"/>
    <property type="molecule type" value="Genomic_DNA"/>
</dbReference>
<dbReference type="HAMAP" id="MF_01615">
    <property type="entry name" value="PdxT"/>
    <property type="match status" value="1"/>
</dbReference>
<dbReference type="EMBL" id="WNBM01000002">
    <property type="protein sequence ID" value="MTT75768.1"/>
    <property type="molecule type" value="Genomic_DNA"/>
</dbReference>
<dbReference type="InterPro" id="IPR021196">
    <property type="entry name" value="PdxT/SNO_CS"/>
</dbReference>
<feature type="active site" description="Charge relay system" evidence="10 11">
    <location>
        <position position="171"/>
    </location>
</feature>
<evidence type="ECO:0000256" key="5">
    <source>
        <dbReference type="ARBA" id="ARBA00023239"/>
    </source>
</evidence>
<comment type="subunit">
    <text evidence="9 10">In the presence of PdxS, forms a dodecamer of heterodimers. Only shows activity in the heterodimer.</text>
</comment>
<dbReference type="FunFam" id="3.40.50.880:FF:000010">
    <property type="entry name" value="uncharacterized protein LOC100176842 isoform X2"/>
    <property type="match status" value="1"/>
</dbReference>
<dbReference type="GO" id="GO:0042823">
    <property type="term" value="P:pyridoxal phosphate biosynthetic process"/>
    <property type="evidence" value="ECO:0007669"/>
    <property type="project" value="UniProtKB-UniRule"/>
</dbReference>
<dbReference type="GO" id="GO:0036381">
    <property type="term" value="F:pyridoxal 5'-phosphate synthase (glutamine hydrolysing) activity"/>
    <property type="evidence" value="ECO:0007669"/>
    <property type="project" value="UniProtKB-UniRule"/>
</dbReference>
<evidence type="ECO:0000256" key="3">
    <source>
        <dbReference type="ARBA" id="ARBA00022898"/>
    </source>
</evidence>
<dbReference type="PROSITE" id="PS51130">
    <property type="entry name" value="PDXT_SNO_2"/>
    <property type="match status" value="1"/>
</dbReference>
<dbReference type="PROSITE" id="PS01236">
    <property type="entry name" value="PDXT_SNO_1"/>
    <property type="match status" value="1"/>
</dbReference>
<keyword evidence="4 10" id="KW-0315">Glutamine amidotransferase</keyword>
<dbReference type="SUPFAM" id="SSF52317">
    <property type="entry name" value="Class I glutamine amidotransferase-like"/>
    <property type="match status" value="1"/>
</dbReference>
<dbReference type="InterPro" id="IPR002161">
    <property type="entry name" value="PdxT/SNO"/>
</dbReference>
<dbReference type="Gene3D" id="3.40.50.880">
    <property type="match status" value="1"/>
</dbReference>
<evidence type="ECO:0000256" key="4">
    <source>
        <dbReference type="ARBA" id="ARBA00022962"/>
    </source>
</evidence>
<dbReference type="PROSITE" id="PS51273">
    <property type="entry name" value="GATASE_TYPE_1"/>
    <property type="match status" value="1"/>
</dbReference>
<organism evidence="13 16">
    <name type="scientific">Phascolarctobacterium faecium</name>
    <dbReference type="NCBI Taxonomy" id="33025"/>
    <lineage>
        <taxon>Bacteria</taxon>
        <taxon>Bacillati</taxon>
        <taxon>Bacillota</taxon>
        <taxon>Negativicutes</taxon>
        <taxon>Acidaminococcales</taxon>
        <taxon>Acidaminococcaceae</taxon>
        <taxon>Phascolarctobacterium</taxon>
    </lineage>
</organism>
<keyword evidence="15" id="KW-1185">Reference proteome</keyword>
<dbReference type="EC" id="3.5.1.2" evidence="10"/>
<dbReference type="Pfam" id="PF01174">
    <property type="entry name" value="SNO"/>
    <property type="match status" value="1"/>
</dbReference>
<feature type="binding site" evidence="10 12">
    <location>
        <begin position="48"/>
        <end position="50"/>
    </location>
    <ligand>
        <name>L-glutamine</name>
        <dbReference type="ChEBI" id="CHEBI:58359"/>
    </ligand>
</feature>
<comment type="caution">
    <text evidence="13">The sequence shown here is derived from an EMBL/GenBank/DDBJ whole genome shotgun (WGS) entry which is preliminary data.</text>
</comment>
<evidence type="ECO:0000256" key="7">
    <source>
        <dbReference type="ARBA" id="ARBA00049534"/>
    </source>
</evidence>
<feature type="binding site" evidence="10 12">
    <location>
        <position position="106"/>
    </location>
    <ligand>
        <name>L-glutamine</name>
        <dbReference type="ChEBI" id="CHEBI:58359"/>
    </ligand>
</feature>
<protein>
    <recommendedName>
        <fullName evidence="10">Pyridoxal 5'-phosphate synthase subunit PdxT</fullName>
        <ecNumber evidence="10">4.3.3.6</ecNumber>
    </recommendedName>
    <alternativeName>
        <fullName evidence="10">Pdx2</fullName>
    </alternativeName>
    <alternativeName>
        <fullName evidence="10">Pyridoxal 5'-phosphate synthase glutaminase subunit</fullName>
        <ecNumber evidence="10">3.5.1.2</ecNumber>
    </alternativeName>
</protein>
<dbReference type="InterPro" id="IPR029062">
    <property type="entry name" value="Class_I_gatase-like"/>
</dbReference>
<evidence type="ECO:0000256" key="9">
    <source>
        <dbReference type="ARBA" id="ARBA00064749"/>
    </source>
</evidence>
<feature type="binding site" evidence="10 12">
    <location>
        <begin position="135"/>
        <end position="136"/>
    </location>
    <ligand>
        <name>L-glutamine</name>
        <dbReference type="ChEBI" id="CHEBI:58359"/>
    </ligand>
</feature>
<evidence type="ECO:0000256" key="8">
    <source>
        <dbReference type="ARBA" id="ARBA00054599"/>
    </source>
</evidence>
<dbReference type="GO" id="GO:0005829">
    <property type="term" value="C:cytosol"/>
    <property type="evidence" value="ECO:0007669"/>
    <property type="project" value="TreeGrafter"/>
</dbReference>
<feature type="active site" description="Nucleophile" evidence="10 11">
    <location>
        <position position="80"/>
    </location>
</feature>
<comment type="similarity">
    <text evidence="1 10">Belongs to the glutaminase PdxT/SNO family.</text>
</comment>
<comment type="catalytic activity">
    <reaction evidence="6 10">
        <text>aldehydo-D-ribose 5-phosphate + D-glyceraldehyde 3-phosphate + L-glutamine = pyridoxal 5'-phosphate + L-glutamate + phosphate + 3 H2O + H(+)</text>
        <dbReference type="Rhea" id="RHEA:31507"/>
        <dbReference type="ChEBI" id="CHEBI:15377"/>
        <dbReference type="ChEBI" id="CHEBI:15378"/>
        <dbReference type="ChEBI" id="CHEBI:29985"/>
        <dbReference type="ChEBI" id="CHEBI:43474"/>
        <dbReference type="ChEBI" id="CHEBI:58273"/>
        <dbReference type="ChEBI" id="CHEBI:58359"/>
        <dbReference type="ChEBI" id="CHEBI:59776"/>
        <dbReference type="ChEBI" id="CHEBI:597326"/>
        <dbReference type="EC" id="4.3.3.6"/>
    </reaction>
</comment>
<gene>
    <name evidence="10 13" type="primary">pdxT</name>
    <name evidence="13" type="ORF">GMD11_05720</name>
    <name evidence="14" type="ORF">GMD18_05365</name>
</gene>
<evidence type="ECO:0000256" key="6">
    <source>
        <dbReference type="ARBA" id="ARBA00047992"/>
    </source>
</evidence>
<evidence type="ECO:0000313" key="13">
    <source>
        <dbReference type="EMBL" id="MTT75768.1"/>
    </source>
</evidence>
<proteinExistence type="inferred from homology"/>
<dbReference type="RefSeq" id="WP_130920553.1">
    <property type="nucleotide sequence ID" value="NZ_AP025560.1"/>
</dbReference>
<evidence type="ECO:0000313" key="15">
    <source>
        <dbReference type="Proteomes" id="UP000443070"/>
    </source>
</evidence>
<dbReference type="GO" id="GO:0006543">
    <property type="term" value="P:L-glutamine catabolic process"/>
    <property type="evidence" value="ECO:0007669"/>
    <property type="project" value="UniProtKB-UniRule"/>
</dbReference>
<dbReference type="PANTHER" id="PTHR31559">
    <property type="entry name" value="PYRIDOXAL 5'-PHOSPHATE SYNTHASE SUBUNIT SNO"/>
    <property type="match status" value="1"/>
</dbReference>
<accession>A0A7X3BVF6</accession>
<dbReference type="UniPathway" id="UPA00245"/>
<keyword evidence="3 10" id="KW-0663">Pyridoxal phosphate</keyword>
<evidence type="ECO:0000313" key="16">
    <source>
        <dbReference type="Proteomes" id="UP000484547"/>
    </source>
</evidence>
<dbReference type="Proteomes" id="UP000484547">
    <property type="component" value="Unassembled WGS sequence"/>
</dbReference>
<dbReference type="GO" id="GO:0004359">
    <property type="term" value="F:glutaminase activity"/>
    <property type="evidence" value="ECO:0007669"/>
    <property type="project" value="UniProtKB-UniRule"/>
</dbReference>
<dbReference type="NCBIfam" id="TIGR03800">
    <property type="entry name" value="PLP_synth_Pdx2"/>
    <property type="match status" value="1"/>
</dbReference>
<evidence type="ECO:0000256" key="1">
    <source>
        <dbReference type="ARBA" id="ARBA00008345"/>
    </source>
</evidence>
<keyword evidence="2 10" id="KW-0378">Hydrolase</keyword>
<evidence type="ECO:0000256" key="11">
    <source>
        <dbReference type="PIRSR" id="PIRSR005639-1"/>
    </source>
</evidence>
<dbReference type="PANTHER" id="PTHR31559:SF0">
    <property type="entry name" value="PYRIDOXAL 5'-PHOSPHATE SYNTHASE SUBUNIT SNO1-RELATED"/>
    <property type="match status" value="1"/>
</dbReference>
<reference evidence="15 16" key="1">
    <citation type="journal article" date="2019" name="Nat. Med.">
        <title>A library of human gut bacterial isolates paired with longitudinal multiomics data enables mechanistic microbiome research.</title>
        <authorList>
            <person name="Poyet M."/>
            <person name="Groussin M."/>
            <person name="Gibbons S.M."/>
            <person name="Avila-Pacheco J."/>
            <person name="Jiang X."/>
            <person name="Kearney S.M."/>
            <person name="Perrotta A.R."/>
            <person name="Berdy B."/>
            <person name="Zhao S."/>
            <person name="Lieberman T.D."/>
            <person name="Swanson P.K."/>
            <person name="Smith M."/>
            <person name="Roesemann S."/>
            <person name="Alexander J.E."/>
            <person name="Rich S.A."/>
            <person name="Livny J."/>
            <person name="Vlamakis H."/>
            <person name="Clish C."/>
            <person name="Bullock K."/>
            <person name="Deik A."/>
            <person name="Scott J."/>
            <person name="Pierce K.A."/>
            <person name="Xavier R.J."/>
            <person name="Alm E.J."/>
        </authorList>
    </citation>
    <scope>NUCLEOTIDE SEQUENCE [LARGE SCALE GENOMIC DNA]</scope>
    <source>
        <strain evidence="13 16">BIOML-A13</strain>
        <strain evidence="14 15">BIOML-A3</strain>
    </source>
</reference>
<dbReference type="AlphaFoldDB" id="A0A7X3BVF6"/>
<dbReference type="OrthoDB" id="9810320at2"/>
<dbReference type="GO" id="GO:0008614">
    <property type="term" value="P:pyridoxine metabolic process"/>
    <property type="evidence" value="ECO:0007669"/>
    <property type="project" value="TreeGrafter"/>
</dbReference>
<keyword evidence="5 10" id="KW-0456">Lyase</keyword>
<comment type="catalytic activity">
    <reaction evidence="7 10">
        <text>L-glutamine + H2O = L-glutamate + NH4(+)</text>
        <dbReference type="Rhea" id="RHEA:15889"/>
        <dbReference type="ChEBI" id="CHEBI:15377"/>
        <dbReference type="ChEBI" id="CHEBI:28938"/>
        <dbReference type="ChEBI" id="CHEBI:29985"/>
        <dbReference type="ChEBI" id="CHEBI:58359"/>
        <dbReference type="EC" id="3.5.1.2"/>
    </reaction>
</comment>
<evidence type="ECO:0000256" key="10">
    <source>
        <dbReference type="HAMAP-Rule" id="MF_01615"/>
    </source>
</evidence>
<evidence type="ECO:0000256" key="12">
    <source>
        <dbReference type="PIRSR" id="PIRSR005639-2"/>
    </source>
</evidence>
<evidence type="ECO:0000313" key="14">
    <source>
        <dbReference type="EMBL" id="MTU03830.1"/>
    </source>
</evidence>